<evidence type="ECO:0000313" key="1">
    <source>
        <dbReference type="EMBL" id="RPB07261.1"/>
    </source>
</evidence>
<sequence length="156" mass="17555">MTTPNRVLDSLDYDYQSRVQVALDSHVANPAPFADRIKFFDMITTGVQALSKHYLDEAMEITKRLERIRGLVSDTKKVQNSLVADNGQQVVNGNVDNYSKTTSRLRREFERAMRGVADCDYALVEFGDMVAEAEGFEEKLDLEEALGSLNLNIDCV</sequence>
<proteinExistence type="predicted"/>
<dbReference type="Proteomes" id="UP000277580">
    <property type="component" value="Unassembled WGS sequence"/>
</dbReference>
<accession>A0A3N4KFY5</accession>
<keyword evidence="2" id="KW-1185">Reference proteome</keyword>
<reference evidence="1 2" key="1">
    <citation type="journal article" date="2018" name="Nat. Ecol. Evol.">
        <title>Pezizomycetes genomes reveal the molecular basis of ectomycorrhizal truffle lifestyle.</title>
        <authorList>
            <person name="Murat C."/>
            <person name="Payen T."/>
            <person name="Noel B."/>
            <person name="Kuo A."/>
            <person name="Morin E."/>
            <person name="Chen J."/>
            <person name="Kohler A."/>
            <person name="Krizsan K."/>
            <person name="Balestrini R."/>
            <person name="Da Silva C."/>
            <person name="Montanini B."/>
            <person name="Hainaut M."/>
            <person name="Levati E."/>
            <person name="Barry K.W."/>
            <person name="Belfiori B."/>
            <person name="Cichocki N."/>
            <person name="Clum A."/>
            <person name="Dockter R.B."/>
            <person name="Fauchery L."/>
            <person name="Guy J."/>
            <person name="Iotti M."/>
            <person name="Le Tacon F."/>
            <person name="Lindquist E.A."/>
            <person name="Lipzen A."/>
            <person name="Malagnac F."/>
            <person name="Mello A."/>
            <person name="Molinier V."/>
            <person name="Miyauchi S."/>
            <person name="Poulain J."/>
            <person name="Riccioni C."/>
            <person name="Rubini A."/>
            <person name="Sitrit Y."/>
            <person name="Splivallo R."/>
            <person name="Traeger S."/>
            <person name="Wang M."/>
            <person name="Zifcakova L."/>
            <person name="Wipf D."/>
            <person name="Zambonelli A."/>
            <person name="Paolocci F."/>
            <person name="Nowrousian M."/>
            <person name="Ottonello S."/>
            <person name="Baldrian P."/>
            <person name="Spatafora J.W."/>
            <person name="Henrissat B."/>
            <person name="Nagy L.G."/>
            <person name="Aury J.M."/>
            <person name="Wincker P."/>
            <person name="Grigoriev I.V."/>
            <person name="Bonfante P."/>
            <person name="Martin F.M."/>
        </authorList>
    </citation>
    <scope>NUCLEOTIDE SEQUENCE [LARGE SCALE GENOMIC DNA]</scope>
    <source>
        <strain evidence="1 2">CCBAS932</strain>
    </source>
</reference>
<evidence type="ECO:0000313" key="2">
    <source>
        <dbReference type="Proteomes" id="UP000277580"/>
    </source>
</evidence>
<dbReference type="OrthoDB" id="10319570at2759"/>
<organism evidence="1 2">
    <name type="scientific">Morchella conica CCBAS932</name>
    <dbReference type="NCBI Taxonomy" id="1392247"/>
    <lineage>
        <taxon>Eukaryota</taxon>
        <taxon>Fungi</taxon>
        <taxon>Dikarya</taxon>
        <taxon>Ascomycota</taxon>
        <taxon>Pezizomycotina</taxon>
        <taxon>Pezizomycetes</taxon>
        <taxon>Pezizales</taxon>
        <taxon>Morchellaceae</taxon>
        <taxon>Morchella</taxon>
    </lineage>
</organism>
<protein>
    <submittedName>
        <fullName evidence="1">Uncharacterized protein</fullName>
    </submittedName>
</protein>
<dbReference type="InParanoid" id="A0A3N4KFY5"/>
<name>A0A3N4KFY5_9PEZI</name>
<dbReference type="AlphaFoldDB" id="A0A3N4KFY5"/>
<dbReference type="EMBL" id="ML119189">
    <property type="protein sequence ID" value="RPB07261.1"/>
    <property type="molecule type" value="Genomic_DNA"/>
</dbReference>
<gene>
    <name evidence="1" type="ORF">P167DRAFT_579466</name>
</gene>